<keyword evidence="2" id="KW-1185">Reference proteome</keyword>
<proteinExistence type="predicted"/>
<keyword evidence="1" id="KW-0695">RNA-directed DNA polymerase</keyword>
<keyword evidence="1" id="KW-0808">Transferase</keyword>
<organism evidence="1 2">
    <name type="scientific">Citrus sinensis</name>
    <name type="common">Sweet orange</name>
    <name type="synonym">Citrus aurantium var. sinensis</name>
    <dbReference type="NCBI Taxonomy" id="2711"/>
    <lineage>
        <taxon>Eukaryota</taxon>
        <taxon>Viridiplantae</taxon>
        <taxon>Streptophyta</taxon>
        <taxon>Embryophyta</taxon>
        <taxon>Tracheophyta</taxon>
        <taxon>Spermatophyta</taxon>
        <taxon>Magnoliopsida</taxon>
        <taxon>eudicotyledons</taxon>
        <taxon>Gunneridae</taxon>
        <taxon>Pentapetalae</taxon>
        <taxon>rosids</taxon>
        <taxon>malvids</taxon>
        <taxon>Sapindales</taxon>
        <taxon>Rutaceae</taxon>
        <taxon>Aurantioideae</taxon>
        <taxon>Citrus</taxon>
    </lineage>
</organism>
<gene>
    <name evidence="1" type="ORF">KPL71_024669</name>
</gene>
<sequence length="659" mass="74554">MMLRMGFDEGWVDLIMLCDSTVRCKVIRNGVEMGPIIPSRDLRQGDLLSPYLFIICAEGLSLLIRNRERAGFLHGVKVARSAPAVSHLFFADECFLFFKANPNEARIIKSLLGIYGAAYGQQVNYHKSAISFSENMDEASQWQVCEILEVSTTSNHGTYLGMPSQIGRKKSVVFNFIKENVWQRLQARILKAKYYPRSAFTDASVGFNPSYTWRSIMASKHVAIQVSRMRIGSGLQVQINKDPWLPDADNGCITTVLDESLAIATVNCLRVPGQRRWAMTWWRMCSMPEMPLLLCRCRSVLDMTKIAGFGWLIRKATLLSEVVTSCYKLLNPISNATSSKVWKSLWRLEVPSKVKHFIWRALMNILPTTDNLLPRKVEVSPICPICSAANEYVLHCLVECLFAHSCWLLSSIGTVRRCSSFFEWIEEIFTRCSKEDCKLAVMVCWRLWFNRNDKVWNGHVSRAQNLVNAAGHYLFQWQEAGKTKFTIVESVQWGHGSVCWSKPLTSWLKRNVDARVFRSHDSFSFGGVIRDAGGTFVVAKCQCFPGLFHPHEAEVLAVREALNWIKNLQISKIIFEINCLTVYLALINQAPSLNDFGLIIEDCQALAKLVGEVNFSFVRRSANIAAHTVARVGGSMSGPGEWRFVPPPWLCPMLTISYA</sequence>
<protein>
    <submittedName>
        <fullName evidence="1">Reverse transcriptase/RNA-dependent DNA polymerase</fullName>
    </submittedName>
</protein>
<evidence type="ECO:0000313" key="1">
    <source>
        <dbReference type="EMBL" id="KAH9700378.1"/>
    </source>
</evidence>
<evidence type="ECO:0000313" key="2">
    <source>
        <dbReference type="Proteomes" id="UP000829398"/>
    </source>
</evidence>
<comment type="caution">
    <text evidence="1">The sequence shown here is derived from an EMBL/GenBank/DDBJ whole genome shotgun (WGS) entry which is preliminary data.</text>
</comment>
<name>A0ACB8ITJ8_CITSI</name>
<accession>A0ACB8ITJ8</accession>
<dbReference type="EMBL" id="CM039177">
    <property type="protein sequence ID" value="KAH9700378.1"/>
    <property type="molecule type" value="Genomic_DNA"/>
</dbReference>
<reference evidence="2" key="1">
    <citation type="journal article" date="2023" name="Hortic. Res.">
        <title>A chromosome-level phased genome enabling allele-level studies in sweet orange: a case study on citrus Huanglongbing tolerance.</title>
        <authorList>
            <person name="Wu B."/>
            <person name="Yu Q."/>
            <person name="Deng Z."/>
            <person name="Duan Y."/>
            <person name="Luo F."/>
            <person name="Gmitter F. Jr."/>
        </authorList>
    </citation>
    <scope>NUCLEOTIDE SEQUENCE [LARGE SCALE GENOMIC DNA]</scope>
    <source>
        <strain evidence="2">cv. Valencia</strain>
    </source>
</reference>
<keyword evidence="1" id="KW-0548">Nucleotidyltransferase</keyword>
<dbReference type="Proteomes" id="UP000829398">
    <property type="component" value="Chromosome 8"/>
</dbReference>